<dbReference type="AlphaFoldDB" id="A0A5B7INB5"/>
<dbReference type="Proteomes" id="UP000324222">
    <property type="component" value="Unassembled WGS sequence"/>
</dbReference>
<evidence type="ECO:0000313" key="2">
    <source>
        <dbReference type="Proteomes" id="UP000324222"/>
    </source>
</evidence>
<evidence type="ECO:0000313" key="1">
    <source>
        <dbReference type="EMBL" id="MPC82308.1"/>
    </source>
</evidence>
<organism evidence="1 2">
    <name type="scientific">Portunus trituberculatus</name>
    <name type="common">Swimming crab</name>
    <name type="synonym">Neptunus trituberculatus</name>
    <dbReference type="NCBI Taxonomy" id="210409"/>
    <lineage>
        <taxon>Eukaryota</taxon>
        <taxon>Metazoa</taxon>
        <taxon>Ecdysozoa</taxon>
        <taxon>Arthropoda</taxon>
        <taxon>Crustacea</taxon>
        <taxon>Multicrustacea</taxon>
        <taxon>Malacostraca</taxon>
        <taxon>Eumalacostraca</taxon>
        <taxon>Eucarida</taxon>
        <taxon>Decapoda</taxon>
        <taxon>Pleocyemata</taxon>
        <taxon>Brachyura</taxon>
        <taxon>Eubrachyura</taxon>
        <taxon>Portunoidea</taxon>
        <taxon>Portunidae</taxon>
        <taxon>Portuninae</taxon>
        <taxon>Portunus</taxon>
    </lineage>
</organism>
<gene>
    <name evidence="1" type="ORF">E2C01_076966</name>
</gene>
<reference evidence="1 2" key="1">
    <citation type="submission" date="2019-05" db="EMBL/GenBank/DDBJ databases">
        <title>Another draft genome of Portunus trituberculatus and its Hox gene families provides insights of decapod evolution.</title>
        <authorList>
            <person name="Jeong J.-H."/>
            <person name="Song I."/>
            <person name="Kim S."/>
            <person name="Choi T."/>
            <person name="Kim D."/>
            <person name="Ryu S."/>
            <person name="Kim W."/>
        </authorList>
    </citation>
    <scope>NUCLEOTIDE SEQUENCE [LARGE SCALE GENOMIC DNA]</scope>
    <source>
        <tissue evidence="1">Muscle</tissue>
    </source>
</reference>
<protein>
    <submittedName>
        <fullName evidence="1">Uncharacterized protein</fullName>
    </submittedName>
</protein>
<name>A0A5B7INB5_PORTR</name>
<dbReference type="EMBL" id="VSRR010059373">
    <property type="protein sequence ID" value="MPC82308.1"/>
    <property type="molecule type" value="Genomic_DNA"/>
</dbReference>
<keyword evidence="2" id="KW-1185">Reference proteome</keyword>
<accession>A0A5B7INB5</accession>
<comment type="caution">
    <text evidence="1">The sequence shown here is derived from an EMBL/GenBank/DDBJ whole genome shotgun (WGS) entry which is preliminary data.</text>
</comment>
<proteinExistence type="predicted"/>
<sequence>MTHPSQNTLLCSACMPTRKTPLYLEEAPVADRISSPSAPLPLSPMLFSPLHMNSPPFS</sequence>